<evidence type="ECO:0000313" key="1">
    <source>
        <dbReference type="EMBL" id="ACQ67161.1"/>
    </source>
</evidence>
<dbReference type="KEGG" id="hde:HDEF_0407"/>
<dbReference type="EMBL" id="CP001277">
    <property type="protein sequence ID" value="ACQ67161.1"/>
    <property type="molecule type" value="Genomic_DNA"/>
</dbReference>
<gene>
    <name evidence="1" type="ordered locus">HDEF_0407</name>
</gene>
<accession>C4K3L9</accession>
<reference evidence="1 2" key="1">
    <citation type="journal article" date="2009" name="Proc. Natl. Acad. Sci. U.S.A.">
        <title>Hamiltonella defensa, genome evolution of protective bacterial endosymbiont from pathogenic ancestors.</title>
        <authorList>
            <person name="Degnan P.H."/>
            <person name="Yu Y."/>
            <person name="Sisneros N."/>
            <person name="Wing R.A."/>
            <person name="Moran N.A."/>
        </authorList>
    </citation>
    <scope>NUCLEOTIDE SEQUENCE [LARGE SCALE GENOMIC DNA]</scope>
    <source>
        <strain evidence="2">5AT</strain>
    </source>
</reference>
<dbReference type="AlphaFoldDB" id="C4K3L9"/>
<name>C4K3L9_HAMD5</name>
<evidence type="ECO:0000313" key="2">
    <source>
        <dbReference type="Proteomes" id="UP000002334"/>
    </source>
</evidence>
<protein>
    <submittedName>
        <fullName evidence="1">Uncharacterized protein</fullName>
    </submittedName>
</protein>
<dbReference type="HOGENOM" id="CLU_2770178_0_0_6"/>
<proteinExistence type="predicted"/>
<keyword evidence="2" id="KW-1185">Reference proteome</keyword>
<dbReference type="Proteomes" id="UP000002334">
    <property type="component" value="Chromosome"/>
</dbReference>
<sequence length="69" mass="7985">MLTKSNFLISTNGIVFPSKKRLQSHKPASKYIQSRVFFEVHFVKKSHWVNVAPLALRKKASDEAEAQWQ</sequence>
<organism evidence="1 2">
    <name type="scientific">Hamiltonella defensa subsp. Acyrthosiphon pisum (strain 5AT)</name>
    <dbReference type="NCBI Taxonomy" id="572265"/>
    <lineage>
        <taxon>Bacteria</taxon>
        <taxon>Pseudomonadati</taxon>
        <taxon>Pseudomonadota</taxon>
        <taxon>Gammaproteobacteria</taxon>
        <taxon>Enterobacterales</taxon>
        <taxon>Enterobacteriaceae</taxon>
        <taxon>aphid secondary symbionts</taxon>
        <taxon>Candidatus Williamhamiltonella</taxon>
    </lineage>
</organism>